<reference evidence="1" key="2">
    <citation type="submission" date="2017-10" db="EMBL/GenBank/DDBJ databases">
        <title>Ladona fulva Genome sequencing and assembly.</title>
        <authorList>
            <person name="Murali S."/>
            <person name="Richards S."/>
            <person name="Bandaranaike D."/>
            <person name="Bellair M."/>
            <person name="Blankenburg K."/>
            <person name="Chao H."/>
            <person name="Dinh H."/>
            <person name="Doddapaneni H."/>
            <person name="Dugan-Rocha S."/>
            <person name="Elkadiri S."/>
            <person name="Gnanaolivu R."/>
            <person name="Hernandez B."/>
            <person name="Skinner E."/>
            <person name="Javaid M."/>
            <person name="Lee S."/>
            <person name="Li M."/>
            <person name="Ming W."/>
            <person name="Munidasa M."/>
            <person name="Muniz J."/>
            <person name="Nguyen L."/>
            <person name="Hughes D."/>
            <person name="Osuji N."/>
            <person name="Pu L.-L."/>
            <person name="Puazo M."/>
            <person name="Qu C."/>
            <person name="Quiroz J."/>
            <person name="Raj R."/>
            <person name="Weissenberger G."/>
            <person name="Xin Y."/>
            <person name="Zou X."/>
            <person name="Han Y."/>
            <person name="Worley K."/>
            <person name="Muzny D."/>
            <person name="Gibbs R."/>
        </authorList>
    </citation>
    <scope>NUCLEOTIDE SEQUENCE</scope>
    <source>
        <strain evidence="1">Sampled in the wild</strain>
    </source>
</reference>
<dbReference type="EMBL" id="KZ308413">
    <property type="protein sequence ID" value="KAG8229158.1"/>
    <property type="molecule type" value="Genomic_DNA"/>
</dbReference>
<reference evidence="1" key="1">
    <citation type="submission" date="2013-04" db="EMBL/GenBank/DDBJ databases">
        <authorList>
            <person name="Qu J."/>
            <person name="Murali S.C."/>
            <person name="Bandaranaike D."/>
            <person name="Bellair M."/>
            <person name="Blankenburg K."/>
            <person name="Chao H."/>
            <person name="Dinh H."/>
            <person name="Doddapaneni H."/>
            <person name="Downs B."/>
            <person name="Dugan-Rocha S."/>
            <person name="Elkadiri S."/>
            <person name="Gnanaolivu R.D."/>
            <person name="Hernandez B."/>
            <person name="Javaid M."/>
            <person name="Jayaseelan J.C."/>
            <person name="Lee S."/>
            <person name="Li M."/>
            <person name="Ming W."/>
            <person name="Munidasa M."/>
            <person name="Muniz J."/>
            <person name="Nguyen L."/>
            <person name="Ongeri F."/>
            <person name="Osuji N."/>
            <person name="Pu L.-L."/>
            <person name="Puazo M."/>
            <person name="Qu C."/>
            <person name="Quiroz J."/>
            <person name="Raj R."/>
            <person name="Weissenberger G."/>
            <person name="Xin Y."/>
            <person name="Zou X."/>
            <person name="Han Y."/>
            <person name="Richards S."/>
            <person name="Worley K."/>
            <person name="Muzny D."/>
            <person name="Gibbs R."/>
        </authorList>
    </citation>
    <scope>NUCLEOTIDE SEQUENCE</scope>
    <source>
        <strain evidence="1">Sampled in the wild</strain>
    </source>
</reference>
<evidence type="ECO:0000313" key="2">
    <source>
        <dbReference type="Proteomes" id="UP000792457"/>
    </source>
</evidence>
<proteinExistence type="predicted"/>
<dbReference type="Proteomes" id="UP000792457">
    <property type="component" value="Unassembled WGS sequence"/>
</dbReference>
<organism evidence="1 2">
    <name type="scientific">Ladona fulva</name>
    <name type="common">Scarce chaser dragonfly</name>
    <name type="synonym">Libellula fulva</name>
    <dbReference type="NCBI Taxonomy" id="123851"/>
    <lineage>
        <taxon>Eukaryota</taxon>
        <taxon>Metazoa</taxon>
        <taxon>Ecdysozoa</taxon>
        <taxon>Arthropoda</taxon>
        <taxon>Hexapoda</taxon>
        <taxon>Insecta</taxon>
        <taxon>Pterygota</taxon>
        <taxon>Palaeoptera</taxon>
        <taxon>Odonata</taxon>
        <taxon>Epiprocta</taxon>
        <taxon>Anisoptera</taxon>
        <taxon>Libelluloidea</taxon>
        <taxon>Libellulidae</taxon>
        <taxon>Ladona</taxon>
    </lineage>
</organism>
<keyword evidence="2" id="KW-1185">Reference proteome</keyword>
<protein>
    <submittedName>
        <fullName evidence="1">Uncharacterized protein</fullName>
    </submittedName>
</protein>
<evidence type="ECO:0000313" key="1">
    <source>
        <dbReference type="EMBL" id="KAG8229158.1"/>
    </source>
</evidence>
<sequence>MLCPENVRKFIARLSFANLGCSDQDFDLKAIDCFRYCCAFEQDPWDIYVGCKNRRRNDGQIDVFASDIWVFHEMVSKEEDSTNNLVEAAHRRLKYELGIKDPTIWTLFDELHKGQKGRDEYY</sequence>
<name>A0A8K0P1J4_LADFU</name>
<dbReference type="AlphaFoldDB" id="A0A8K0P1J4"/>
<gene>
    <name evidence="1" type="ORF">J437_LFUL009228</name>
</gene>
<comment type="caution">
    <text evidence="1">The sequence shown here is derived from an EMBL/GenBank/DDBJ whole genome shotgun (WGS) entry which is preliminary data.</text>
</comment>
<accession>A0A8K0P1J4</accession>